<protein>
    <recommendedName>
        <fullName evidence="5">Nuclear distribution protein nudE-like 1</fullName>
    </recommendedName>
</protein>
<dbReference type="Proteomes" id="UP000005215">
    <property type="component" value="Unassembled WGS sequence"/>
</dbReference>
<evidence type="ECO:0000256" key="15">
    <source>
        <dbReference type="SAM" id="Coils"/>
    </source>
</evidence>
<dbReference type="Gene3D" id="6.10.250.1080">
    <property type="match status" value="1"/>
</dbReference>
<dbReference type="GO" id="GO:0005819">
    <property type="term" value="C:spindle"/>
    <property type="evidence" value="ECO:0007669"/>
    <property type="project" value="UniProtKB-SubCell"/>
</dbReference>
<dbReference type="Ensembl" id="ENSSTOT00000042002.1">
    <property type="protein sequence ID" value="ENSSTOP00000025015.1"/>
    <property type="gene ID" value="ENSSTOG00000029338.1"/>
</dbReference>
<keyword evidence="12 15" id="KW-0175">Coiled coil</keyword>
<dbReference type="AlphaFoldDB" id="A0A287CUK8"/>
<keyword evidence="13" id="KW-0206">Cytoskeleton</keyword>
<evidence type="ECO:0000313" key="19">
    <source>
        <dbReference type="Proteomes" id="UP000005215"/>
    </source>
</evidence>
<dbReference type="Pfam" id="PF04880">
    <property type="entry name" value="NUDE_C"/>
    <property type="match status" value="1"/>
</dbReference>
<reference evidence="18" key="3">
    <citation type="submission" date="2025-09" db="UniProtKB">
        <authorList>
            <consortium name="Ensembl"/>
        </authorList>
    </citation>
    <scope>IDENTIFICATION</scope>
</reference>
<evidence type="ECO:0000256" key="11">
    <source>
        <dbReference type="ARBA" id="ARBA00022902"/>
    </source>
</evidence>
<evidence type="ECO:0000313" key="18">
    <source>
        <dbReference type="Ensembl" id="ENSSTOP00000025015.1"/>
    </source>
</evidence>
<evidence type="ECO:0000256" key="9">
    <source>
        <dbReference type="ARBA" id="ARBA00022701"/>
    </source>
</evidence>
<feature type="coiled-coil region" evidence="15">
    <location>
        <begin position="30"/>
        <end position="161"/>
    </location>
</feature>
<dbReference type="InParanoid" id="A0A287CUK8"/>
<evidence type="ECO:0000256" key="3">
    <source>
        <dbReference type="ARBA" id="ARBA00004629"/>
    </source>
</evidence>
<evidence type="ECO:0000256" key="5">
    <source>
        <dbReference type="ARBA" id="ARBA00017587"/>
    </source>
</evidence>
<dbReference type="GO" id="GO:0005813">
    <property type="term" value="C:centrosome"/>
    <property type="evidence" value="ECO:0007669"/>
    <property type="project" value="UniProtKB-SubCell"/>
</dbReference>
<keyword evidence="6" id="KW-0813">Transport</keyword>
<dbReference type="PANTHER" id="PTHR10921:SF0">
    <property type="entry name" value="NUCLEAR DISTRIBUTION PROTEIN NUDE-LIKE 1"/>
    <property type="match status" value="1"/>
</dbReference>
<evidence type="ECO:0000256" key="6">
    <source>
        <dbReference type="ARBA" id="ARBA00022448"/>
    </source>
</evidence>
<dbReference type="GO" id="GO:0008017">
    <property type="term" value="F:microtubule binding"/>
    <property type="evidence" value="ECO:0007669"/>
    <property type="project" value="InterPro"/>
</dbReference>
<dbReference type="InterPro" id="IPR006964">
    <property type="entry name" value="NUDE_dom"/>
</dbReference>
<dbReference type="GO" id="GO:0000776">
    <property type="term" value="C:kinetochore"/>
    <property type="evidence" value="ECO:0007669"/>
    <property type="project" value="UniProtKB-KW"/>
</dbReference>
<dbReference type="GO" id="GO:0010975">
    <property type="term" value="P:regulation of neuron projection development"/>
    <property type="evidence" value="ECO:0007669"/>
    <property type="project" value="TreeGrafter"/>
</dbReference>
<dbReference type="GO" id="GO:0016477">
    <property type="term" value="P:cell migration"/>
    <property type="evidence" value="ECO:0007669"/>
    <property type="project" value="TreeGrafter"/>
</dbReference>
<dbReference type="EMBL" id="AGTP01027741">
    <property type="status" value="NOT_ANNOTATED_CDS"/>
    <property type="molecule type" value="Genomic_DNA"/>
</dbReference>
<comment type="similarity">
    <text evidence="4">Belongs to the nudE family.</text>
</comment>
<organism evidence="18 19">
    <name type="scientific">Ictidomys tridecemlineatus</name>
    <name type="common">Thirteen-lined ground squirrel</name>
    <name type="synonym">Spermophilus tridecemlineatus</name>
    <dbReference type="NCBI Taxonomy" id="43179"/>
    <lineage>
        <taxon>Eukaryota</taxon>
        <taxon>Metazoa</taxon>
        <taxon>Chordata</taxon>
        <taxon>Craniata</taxon>
        <taxon>Vertebrata</taxon>
        <taxon>Euteleostomi</taxon>
        <taxon>Mammalia</taxon>
        <taxon>Eutheria</taxon>
        <taxon>Euarchontoglires</taxon>
        <taxon>Glires</taxon>
        <taxon>Rodentia</taxon>
        <taxon>Sciuromorpha</taxon>
        <taxon>Sciuridae</taxon>
        <taxon>Xerinae</taxon>
        <taxon>Marmotini</taxon>
        <taxon>Ictidomys</taxon>
    </lineage>
</organism>
<keyword evidence="7" id="KW-0963">Cytoplasm</keyword>
<dbReference type="InterPro" id="IPR033494">
    <property type="entry name" value="NUDE"/>
</dbReference>
<gene>
    <name evidence="18" type="primary">LOC101974646</name>
</gene>
<evidence type="ECO:0000259" key="17">
    <source>
        <dbReference type="Pfam" id="PF04880"/>
    </source>
</evidence>
<dbReference type="GO" id="GO:0007100">
    <property type="term" value="P:mitotic centrosome separation"/>
    <property type="evidence" value="ECO:0007669"/>
    <property type="project" value="TreeGrafter"/>
</dbReference>
<dbReference type="GO" id="GO:0007020">
    <property type="term" value="P:microtubule nucleation"/>
    <property type="evidence" value="ECO:0007669"/>
    <property type="project" value="TreeGrafter"/>
</dbReference>
<keyword evidence="19" id="KW-1185">Reference proteome</keyword>
<dbReference type="GO" id="GO:0007059">
    <property type="term" value="P:chromosome segregation"/>
    <property type="evidence" value="ECO:0007669"/>
    <property type="project" value="TreeGrafter"/>
</dbReference>
<keyword evidence="9" id="KW-0493">Microtubule</keyword>
<dbReference type="GO" id="GO:0005871">
    <property type="term" value="C:kinesin complex"/>
    <property type="evidence" value="ECO:0007669"/>
    <property type="project" value="TreeGrafter"/>
</dbReference>
<feature type="compositionally biased region" description="Low complexity" evidence="16">
    <location>
        <begin position="282"/>
        <end position="292"/>
    </location>
</feature>
<name>A0A287CUK8_ICTTR</name>
<dbReference type="GO" id="GO:0000132">
    <property type="term" value="P:establishment of mitotic spindle orientation"/>
    <property type="evidence" value="ECO:0007669"/>
    <property type="project" value="TreeGrafter"/>
</dbReference>
<dbReference type="GeneTree" id="ENSGT00390000000111"/>
<evidence type="ECO:0000256" key="2">
    <source>
        <dbReference type="ARBA" id="ARBA00004300"/>
    </source>
</evidence>
<evidence type="ECO:0000256" key="8">
    <source>
        <dbReference type="ARBA" id="ARBA00022553"/>
    </source>
</evidence>
<evidence type="ECO:0000256" key="16">
    <source>
        <dbReference type="SAM" id="MobiDB-lite"/>
    </source>
</evidence>
<dbReference type="GO" id="GO:0005874">
    <property type="term" value="C:microtubule"/>
    <property type="evidence" value="ECO:0007669"/>
    <property type="project" value="UniProtKB-KW"/>
</dbReference>
<sequence length="376" mass="41196">MDGEEIPDFSSLKEETAYWKELSLKYKQSFQEAHDELVEFQEGSRELEAELEAQLVQAEQRNRDLQADNQRLKYEVEALKEKLEHQYAQSYKQVSTRAMKEQLHKYVRELEQANDDLERAKRATIVNFEQRLTQESLLVSVQRLKDEARDLRQELAVRERQQEVTRKSAPSSPTLDCEKMDSAVQASLSLPATPVGKGTENSFPSPKAIPNGFGTIGALESKLAACRNFAKDQASRKSYISGNVNCGVMNSNGTKFPPSGHTSFFDKGAVNGFDPAPPPPGLGSSRPSSAPGMLPLSVSARPPGGGSCPPPTAQDTHAFTPWCLAPALCPSICLPMAGRGQAACSGGCWALPSPRTLRNINTGYFFLLARSAVGFT</sequence>
<comment type="subcellular location">
    <subcellularLocation>
        <location evidence="3">Chromosome</location>
        <location evidence="3">Centromere</location>
        <location evidence="3">Kinetochore</location>
    </subcellularLocation>
    <subcellularLocation>
        <location evidence="2">Cytoplasm</location>
        <location evidence="2">Cytoskeleton</location>
        <location evidence="2">Microtubule organizing center</location>
        <location evidence="2">Centrosome</location>
    </subcellularLocation>
    <subcellularLocation>
        <location evidence="1">Cytoplasm</location>
        <location evidence="1">Cytoskeleton</location>
        <location evidence="1">Spindle</location>
    </subcellularLocation>
</comment>
<dbReference type="GO" id="GO:0047496">
    <property type="term" value="P:vesicle transport along microtubule"/>
    <property type="evidence" value="ECO:0007669"/>
    <property type="project" value="TreeGrafter"/>
</dbReference>
<proteinExistence type="inferred from homology"/>
<evidence type="ECO:0000256" key="7">
    <source>
        <dbReference type="ARBA" id="ARBA00022490"/>
    </source>
</evidence>
<feature type="domain" description="NUDE" evidence="17">
    <location>
        <begin position="134"/>
        <end position="208"/>
    </location>
</feature>
<evidence type="ECO:0000256" key="13">
    <source>
        <dbReference type="ARBA" id="ARBA00023212"/>
    </source>
</evidence>
<keyword evidence="14" id="KW-0137">Centromere</keyword>
<evidence type="ECO:0000256" key="12">
    <source>
        <dbReference type="ARBA" id="ARBA00023054"/>
    </source>
</evidence>
<keyword evidence="8" id="KW-0597">Phosphoprotein</keyword>
<dbReference type="GO" id="GO:0051642">
    <property type="term" value="P:centrosome localization"/>
    <property type="evidence" value="ECO:0007669"/>
    <property type="project" value="TreeGrafter"/>
</dbReference>
<keyword evidence="11" id="KW-0524">Neurogenesis</keyword>
<reference evidence="18" key="2">
    <citation type="submission" date="2025-08" db="UniProtKB">
        <authorList>
            <consortium name="Ensembl"/>
        </authorList>
    </citation>
    <scope>IDENTIFICATION</scope>
</reference>
<evidence type="ECO:0000256" key="4">
    <source>
        <dbReference type="ARBA" id="ARBA00007429"/>
    </source>
</evidence>
<dbReference type="PANTHER" id="PTHR10921">
    <property type="entry name" value="NUCLEAR DISTRIBUTION PROTEIN NUDE HOMOLOG 1"/>
    <property type="match status" value="1"/>
</dbReference>
<dbReference type="CDD" id="cd14686">
    <property type="entry name" value="bZIP"/>
    <property type="match status" value="1"/>
</dbReference>
<accession>A0A287CUK8</accession>
<dbReference type="GO" id="GO:0007399">
    <property type="term" value="P:nervous system development"/>
    <property type="evidence" value="ECO:0007669"/>
    <property type="project" value="UniProtKB-KW"/>
</dbReference>
<keyword evidence="10" id="KW-0995">Kinetochore</keyword>
<evidence type="ECO:0000256" key="14">
    <source>
        <dbReference type="ARBA" id="ARBA00023328"/>
    </source>
</evidence>
<evidence type="ECO:0000256" key="1">
    <source>
        <dbReference type="ARBA" id="ARBA00004186"/>
    </source>
</evidence>
<dbReference type="STRING" id="43179.ENSSTOP00000025015"/>
<evidence type="ECO:0000256" key="10">
    <source>
        <dbReference type="ARBA" id="ARBA00022838"/>
    </source>
</evidence>
<reference evidence="19" key="1">
    <citation type="submission" date="2011-11" db="EMBL/GenBank/DDBJ databases">
        <title>The Draft Genome of Spermophilus tridecemlineatus.</title>
        <authorList>
            <consortium name="The Broad Institute Genome Assembly &amp; Analysis Group"/>
            <consortium name="Computational R&amp;D Group"/>
            <consortium name="and Sequencing Platform"/>
            <person name="Di Palma F."/>
            <person name="Alfoldi J."/>
            <person name="Johnson J."/>
            <person name="Berlin A."/>
            <person name="Gnerre S."/>
            <person name="Jaffe D."/>
            <person name="MacCallum I."/>
            <person name="Young S."/>
            <person name="Walker B.J."/>
            <person name="Lindblad-Toh K."/>
        </authorList>
    </citation>
    <scope>NUCLEOTIDE SEQUENCE [LARGE SCALE GENOMIC DNA]</scope>
</reference>
<feature type="region of interest" description="Disordered" evidence="16">
    <location>
        <begin position="267"/>
        <end position="311"/>
    </location>
</feature>